<keyword evidence="6 11" id="KW-0472">Membrane</keyword>
<evidence type="ECO:0000256" key="11">
    <source>
        <dbReference type="SAM" id="Phobius"/>
    </source>
</evidence>
<dbReference type="GO" id="GO:0071222">
    <property type="term" value="P:cellular response to lipopolysaccharide"/>
    <property type="evidence" value="ECO:0007669"/>
    <property type="project" value="TreeGrafter"/>
</dbReference>
<evidence type="ECO:0000256" key="5">
    <source>
        <dbReference type="ARBA" id="ARBA00022989"/>
    </source>
</evidence>
<comment type="subcellular location">
    <subcellularLocation>
        <location evidence="1">Cell membrane</location>
        <topology evidence="1">Single-pass type I membrane protein</topology>
    </subcellularLocation>
</comment>
<keyword evidence="2" id="KW-1003">Cell membrane</keyword>
<dbReference type="InterPro" id="IPR036179">
    <property type="entry name" value="Ig-like_dom_sf"/>
</dbReference>
<dbReference type="SMART" id="SM00409">
    <property type="entry name" value="IG"/>
    <property type="match status" value="2"/>
</dbReference>
<evidence type="ECO:0000313" key="14">
    <source>
        <dbReference type="Proteomes" id="UP001148018"/>
    </source>
</evidence>
<dbReference type="GO" id="GO:0031295">
    <property type="term" value="P:T cell costimulation"/>
    <property type="evidence" value="ECO:0007669"/>
    <property type="project" value="TreeGrafter"/>
</dbReference>
<dbReference type="InterPro" id="IPR003599">
    <property type="entry name" value="Ig_sub"/>
</dbReference>
<evidence type="ECO:0000256" key="1">
    <source>
        <dbReference type="ARBA" id="ARBA00004251"/>
    </source>
</evidence>
<dbReference type="InterPro" id="IPR053896">
    <property type="entry name" value="BTN3A2-like_Ig-C"/>
</dbReference>
<dbReference type="PANTHER" id="PTHR25466">
    <property type="entry name" value="T-LYMPHOCYTE ACTIVATION ANTIGEN"/>
    <property type="match status" value="1"/>
</dbReference>
<evidence type="ECO:0000256" key="4">
    <source>
        <dbReference type="ARBA" id="ARBA00022729"/>
    </source>
</evidence>
<dbReference type="Proteomes" id="UP001148018">
    <property type="component" value="Unassembled WGS sequence"/>
</dbReference>
<keyword evidence="4" id="KW-0732">Signal</keyword>
<feature type="domain" description="Ig-like" evidence="12">
    <location>
        <begin position="167"/>
        <end position="261"/>
    </location>
</feature>
<dbReference type="OrthoDB" id="9942764at2759"/>
<dbReference type="PANTHER" id="PTHR25466:SF14">
    <property type="entry name" value="BUTYROPHILIN SUBFAMILY 2 MEMBER A2-LIKE-RELATED"/>
    <property type="match status" value="1"/>
</dbReference>
<feature type="transmembrane region" description="Helical" evidence="11">
    <location>
        <begin position="282"/>
        <end position="303"/>
    </location>
</feature>
<gene>
    <name evidence="13" type="ORF">NHX12_017718</name>
</gene>
<dbReference type="InterPro" id="IPR007110">
    <property type="entry name" value="Ig-like_dom"/>
</dbReference>
<keyword evidence="10" id="KW-0393">Immunoglobulin domain</keyword>
<keyword evidence="8" id="KW-0675">Receptor</keyword>
<dbReference type="Gene3D" id="2.60.40.10">
    <property type="entry name" value="Immunoglobulins"/>
    <property type="match status" value="2"/>
</dbReference>
<dbReference type="EMBL" id="JANIIK010000034">
    <property type="protein sequence ID" value="KAJ3614142.1"/>
    <property type="molecule type" value="Genomic_DNA"/>
</dbReference>
<dbReference type="GO" id="GO:0007166">
    <property type="term" value="P:cell surface receptor signaling pathway"/>
    <property type="evidence" value="ECO:0007669"/>
    <property type="project" value="TreeGrafter"/>
</dbReference>
<evidence type="ECO:0000256" key="2">
    <source>
        <dbReference type="ARBA" id="ARBA00022475"/>
    </source>
</evidence>
<dbReference type="PROSITE" id="PS50835">
    <property type="entry name" value="IG_LIKE"/>
    <property type="match status" value="2"/>
</dbReference>
<evidence type="ECO:0000256" key="6">
    <source>
        <dbReference type="ARBA" id="ARBA00023136"/>
    </source>
</evidence>
<evidence type="ECO:0000256" key="8">
    <source>
        <dbReference type="ARBA" id="ARBA00023170"/>
    </source>
</evidence>
<keyword evidence="14" id="KW-1185">Reference proteome</keyword>
<keyword evidence="3 11" id="KW-0812">Transmembrane</keyword>
<keyword evidence="5 11" id="KW-1133">Transmembrane helix</keyword>
<dbReference type="GO" id="GO:0009897">
    <property type="term" value="C:external side of plasma membrane"/>
    <property type="evidence" value="ECO:0007669"/>
    <property type="project" value="TreeGrafter"/>
</dbReference>
<keyword evidence="9" id="KW-0325">Glycoprotein</keyword>
<evidence type="ECO:0000313" key="13">
    <source>
        <dbReference type="EMBL" id="KAJ3614142.1"/>
    </source>
</evidence>
<dbReference type="SUPFAM" id="SSF48726">
    <property type="entry name" value="Immunoglobulin"/>
    <property type="match status" value="2"/>
</dbReference>
<organism evidence="13 14">
    <name type="scientific">Muraenolepis orangiensis</name>
    <name type="common">Patagonian moray cod</name>
    <dbReference type="NCBI Taxonomy" id="630683"/>
    <lineage>
        <taxon>Eukaryota</taxon>
        <taxon>Metazoa</taxon>
        <taxon>Chordata</taxon>
        <taxon>Craniata</taxon>
        <taxon>Vertebrata</taxon>
        <taxon>Euteleostomi</taxon>
        <taxon>Actinopterygii</taxon>
        <taxon>Neopterygii</taxon>
        <taxon>Teleostei</taxon>
        <taxon>Neoteleostei</taxon>
        <taxon>Acanthomorphata</taxon>
        <taxon>Zeiogadaria</taxon>
        <taxon>Gadariae</taxon>
        <taxon>Gadiformes</taxon>
        <taxon>Muraenolepidoidei</taxon>
        <taxon>Muraenolepididae</taxon>
        <taxon>Muraenolepis</taxon>
    </lineage>
</organism>
<dbReference type="InterPro" id="IPR013106">
    <property type="entry name" value="Ig_V-set"/>
</dbReference>
<dbReference type="GO" id="GO:0042102">
    <property type="term" value="P:positive regulation of T cell proliferation"/>
    <property type="evidence" value="ECO:0007669"/>
    <property type="project" value="TreeGrafter"/>
</dbReference>
<evidence type="ECO:0000256" key="3">
    <source>
        <dbReference type="ARBA" id="ARBA00022692"/>
    </source>
</evidence>
<dbReference type="Pfam" id="PF07686">
    <property type="entry name" value="V-set"/>
    <property type="match status" value="1"/>
</dbReference>
<evidence type="ECO:0000256" key="7">
    <source>
        <dbReference type="ARBA" id="ARBA00023157"/>
    </source>
</evidence>
<dbReference type="GO" id="GO:0006955">
    <property type="term" value="P:immune response"/>
    <property type="evidence" value="ECO:0007669"/>
    <property type="project" value="TreeGrafter"/>
</dbReference>
<evidence type="ECO:0000256" key="10">
    <source>
        <dbReference type="ARBA" id="ARBA00023319"/>
    </source>
</evidence>
<protein>
    <recommendedName>
        <fullName evidence="12">Ig-like domain-containing protein</fullName>
    </recommendedName>
</protein>
<feature type="non-terminal residue" evidence="13">
    <location>
        <position position="333"/>
    </location>
</feature>
<evidence type="ECO:0000256" key="9">
    <source>
        <dbReference type="ARBA" id="ARBA00023180"/>
    </source>
</evidence>
<comment type="caution">
    <text evidence="13">The sequence shown here is derived from an EMBL/GenBank/DDBJ whole genome shotgun (WGS) entry which is preliminary data.</text>
</comment>
<proteinExistence type="predicted"/>
<accession>A0A9Q0IUT7</accession>
<sequence length="333" mass="36545">TLYNRKPASAHEKRRQVDDGRKNAENCVKIMASCGKYLLFLTLINIAVCDFGFVNVNCNPGHGQFGHQSLLECIVSLSEEAKGVKITKVYWYNDQLGTETLLINYTSSGHSSQPRFTLAEPNWTGTNLNVSMLVNNTMITDIGSYTCKVVTVRGSPSASTNLSVSAPYSTPTIGKTDKNNQKAVMTLSCNASGGYPSGGIHWFDEHKTDWTTSSKQHAIKTKDGRFSLTSELDLLSGSIYSKYTCVVFNSSKGREGEAQINVPASLLSTKHEGAELSWKSKVVVPVCSILGIILLLVVVLLKLRKRGNMVDEMHIPVSTPLNQHLNHPLNQHL</sequence>
<dbReference type="InterPro" id="IPR013783">
    <property type="entry name" value="Ig-like_fold"/>
</dbReference>
<dbReference type="InterPro" id="IPR051713">
    <property type="entry name" value="T-cell_Activation_Regulation"/>
</dbReference>
<feature type="domain" description="Ig-like" evidence="12">
    <location>
        <begin position="66"/>
        <end position="165"/>
    </location>
</feature>
<evidence type="ECO:0000259" key="12">
    <source>
        <dbReference type="PROSITE" id="PS50835"/>
    </source>
</evidence>
<dbReference type="AlphaFoldDB" id="A0A9Q0IUT7"/>
<keyword evidence="7" id="KW-1015">Disulfide bond</keyword>
<reference evidence="13" key="1">
    <citation type="submission" date="2022-07" db="EMBL/GenBank/DDBJ databases">
        <title>Chromosome-level genome of Muraenolepis orangiensis.</title>
        <authorList>
            <person name="Kim J."/>
        </authorList>
    </citation>
    <scope>NUCLEOTIDE SEQUENCE</scope>
    <source>
        <strain evidence="13">KU_S4_2022</strain>
        <tissue evidence="13">Muscle</tissue>
    </source>
</reference>
<dbReference type="GO" id="GO:0042130">
    <property type="term" value="P:negative regulation of T cell proliferation"/>
    <property type="evidence" value="ECO:0007669"/>
    <property type="project" value="TreeGrafter"/>
</dbReference>
<name>A0A9Q0IUT7_9TELE</name>
<dbReference type="Pfam" id="PF22705">
    <property type="entry name" value="C2-set_3"/>
    <property type="match status" value="1"/>
</dbReference>